<dbReference type="InterPro" id="IPR000711">
    <property type="entry name" value="ATPase_OSCP/dsu"/>
</dbReference>
<dbReference type="Gene3D" id="1.10.520.20">
    <property type="entry name" value="N-terminal domain of the delta subunit of the F1F0-ATP synthase"/>
    <property type="match status" value="1"/>
</dbReference>
<evidence type="ECO:0000256" key="6">
    <source>
        <dbReference type="ARBA" id="ARBA00023310"/>
    </source>
</evidence>
<keyword evidence="3 7" id="KW-0375">Hydrogen ion transport</keyword>
<accession>A0A1A9QD30</accession>
<comment type="subcellular location">
    <subcellularLocation>
        <location evidence="7">Cell membrane</location>
        <topology evidence="7">Peripheral membrane protein</topology>
    </subcellularLocation>
    <subcellularLocation>
        <location evidence="1">Membrane</location>
    </subcellularLocation>
</comment>
<dbReference type="InterPro" id="IPR026015">
    <property type="entry name" value="ATP_synth_OSCP/delta_N_sf"/>
</dbReference>
<evidence type="ECO:0000313" key="9">
    <source>
        <dbReference type="Proteomes" id="UP000077623"/>
    </source>
</evidence>
<sequence>MASALVAINKISEALLSFYSENQEKQSLLDQTEKLIEFLEKEEDILAFFAEYGLDRDHKKEALKVMCEKFSIDELFSNTLNILIDKNLIFHLSLFLSTIKSTINKVLNVQNVFVYSSFPIIQEQKDRLEKLWSKKVYRKCLFHYLIDESLGLGLKVQMDTYIEEFSLSSNMARLKLQLDSVFG</sequence>
<name>A0A1A9QD30_9MOLU</name>
<keyword evidence="6 7" id="KW-0066">ATP synthesis</keyword>
<keyword evidence="7" id="KW-0139">CF(1)</keyword>
<keyword evidence="4 7" id="KW-0406">Ion transport</keyword>
<evidence type="ECO:0000256" key="4">
    <source>
        <dbReference type="ARBA" id="ARBA00023065"/>
    </source>
</evidence>
<dbReference type="GO" id="GO:0045259">
    <property type="term" value="C:proton-transporting ATP synthase complex"/>
    <property type="evidence" value="ECO:0007669"/>
    <property type="project" value="UniProtKB-KW"/>
</dbReference>
<keyword evidence="9" id="KW-1185">Reference proteome</keyword>
<gene>
    <name evidence="7" type="primary">atpH</name>
    <name evidence="8" type="ORF">A6V39_04785</name>
</gene>
<evidence type="ECO:0000256" key="5">
    <source>
        <dbReference type="ARBA" id="ARBA00023136"/>
    </source>
</evidence>
<reference evidence="9" key="1">
    <citation type="submission" date="2016-04" db="EMBL/GenBank/DDBJ databases">
        <authorList>
            <person name="Quiroz-Castaneda R.E."/>
            <person name="Martinez-Ocampo F."/>
        </authorList>
    </citation>
    <scope>NUCLEOTIDE SEQUENCE [LARGE SCALE GENOMIC DNA]</scope>
    <source>
        <strain evidence="9">INIFAP01</strain>
    </source>
</reference>
<proteinExistence type="inferred from homology"/>
<keyword evidence="2 7" id="KW-0813">Transport</keyword>
<dbReference type="GO" id="GO:0046933">
    <property type="term" value="F:proton-transporting ATP synthase activity, rotational mechanism"/>
    <property type="evidence" value="ECO:0007669"/>
    <property type="project" value="UniProtKB-UniRule"/>
</dbReference>
<dbReference type="Pfam" id="PF00213">
    <property type="entry name" value="OSCP"/>
    <property type="match status" value="1"/>
</dbReference>
<evidence type="ECO:0000256" key="3">
    <source>
        <dbReference type="ARBA" id="ARBA00022781"/>
    </source>
</evidence>
<dbReference type="STRING" id="432608.A6V39_04785"/>
<dbReference type="Proteomes" id="UP000077623">
    <property type="component" value="Unassembled WGS sequence"/>
</dbReference>
<evidence type="ECO:0000256" key="7">
    <source>
        <dbReference type="HAMAP-Rule" id="MF_01416"/>
    </source>
</evidence>
<comment type="function">
    <text evidence="7">F(1)F(0) ATP synthase produces ATP from ADP in the presence of a proton or sodium gradient. F-type ATPases consist of two structural domains, F(1) containing the extramembraneous catalytic core and F(0) containing the membrane proton channel, linked together by a central stalk and a peripheral stalk. During catalysis, ATP synthesis in the catalytic domain of F(1) is coupled via a rotary mechanism of the central stalk subunits to proton translocation.</text>
</comment>
<evidence type="ECO:0000256" key="2">
    <source>
        <dbReference type="ARBA" id="ARBA00022448"/>
    </source>
</evidence>
<evidence type="ECO:0000313" key="8">
    <source>
        <dbReference type="EMBL" id="OAL09865.1"/>
    </source>
</evidence>
<dbReference type="EMBL" id="LWUJ01000013">
    <property type="protein sequence ID" value="OAL09865.1"/>
    <property type="molecule type" value="Genomic_DNA"/>
</dbReference>
<protein>
    <recommendedName>
        <fullName evidence="7">ATP synthase subunit delta</fullName>
    </recommendedName>
    <alternativeName>
        <fullName evidence="7">ATP synthase F(1) sector subunit delta</fullName>
    </alternativeName>
    <alternativeName>
        <fullName evidence="7">F-type ATPase subunit delta</fullName>
        <shortName evidence="7">F-ATPase subunit delta</shortName>
    </alternativeName>
</protein>
<dbReference type="RefSeq" id="WP_187150591.1">
    <property type="nucleotide sequence ID" value="NZ_LWUJ01000013.1"/>
</dbReference>
<dbReference type="SUPFAM" id="SSF47928">
    <property type="entry name" value="N-terminal domain of the delta subunit of the F1F0-ATP synthase"/>
    <property type="match status" value="1"/>
</dbReference>
<dbReference type="AlphaFoldDB" id="A0A1A9QD30"/>
<evidence type="ECO:0000256" key="1">
    <source>
        <dbReference type="ARBA" id="ARBA00004370"/>
    </source>
</evidence>
<dbReference type="GO" id="GO:0005886">
    <property type="term" value="C:plasma membrane"/>
    <property type="evidence" value="ECO:0007669"/>
    <property type="project" value="UniProtKB-SubCell"/>
</dbReference>
<organism evidence="8 9">
    <name type="scientific">Candidatus Mycoplasma haematobovis</name>
    <dbReference type="NCBI Taxonomy" id="432608"/>
    <lineage>
        <taxon>Bacteria</taxon>
        <taxon>Bacillati</taxon>
        <taxon>Mycoplasmatota</taxon>
        <taxon>Mollicutes</taxon>
        <taxon>Mycoplasmataceae</taxon>
        <taxon>Mycoplasma</taxon>
    </lineage>
</organism>
<keyword evidence="5 7" id="KW-0472">Membrane</keyword>
<comment type="similarity">
    <text evidence="7">Belongs to the ATPase delta chain family.</text>
</comment>
<comment type="caution">
    <text evidence="8">The sequence shown here is derived from an EMBL/GenBank/DDBJ whole genome shotgun (WGS) entry which is preliminary data.</text>
</comment>
<comment type="function">
    <text evidence="7">This protein is part of the stalk that links CF(0) to CF(1). It either transmits conformational changes from CF(0) to CF(1) or is implicated in proton conduction.</text>
</comment>
<dbReference type="HAMAP" id="MF_01416">
    <property type="entry name" value="ATP_synth_delta_bact"/>
    <property type="match status" value="1"/>
</dbReference>
<keyword evidence="7" id="KW-1003">Cell membrane</keyword>